<gene>
    <name evidence="2" type="ORF">GMARGA_LOCUS10423</name>
</gene>
<keyword evidence="3" id="KW-1185">Reference proteome</keyword>
<comment type="caution">
    <text evidence="2">The sequence shown here is derived from an EMBL/GenBank/DDBJ whole genome shotgun (WGS) entry which is preliminary data.</text>
</comment>
<sequence>MKYGELDDILFDFQEKYGSKLFEFYIGSERKICIGDANLLEDINPTSYTVPSQLDQDNGDDVLLTHMQLEQSTTRIQEIRNLLNKEVQEMTDRLVQKVNNNLNEKVQEFINNLHQKVQELDHSLNNEVQEFNIHLKDIIQNHI</sequence>
<proteinExistence type="predicted"/>
<evidence type="ECO:0000313" key="3">
    <source>
        <dbReference type="Proteomes" id="UP000789901"/>
    </source>
</evidence>
<organism evidence="2 3">
    <name type="scientific">Gigaspora margarita</name>
    <dbReference type="NCBI Taxonomy" id="4874"/>
    <lineage>
        <taxon>Eukaryota</taxon>
        <taxon>Fungi</taxon>
        <taxon>Fungi incertae sedis</taxon>
        <taxon>Mucoromycota</taxon>
        <taxon>Glomeromycotina</taxon>
        <taxon>Glomeromycetes</taxon>
        <taxon>Diversisporales</taxon>
        <taxon>Gigasporaceae</taxon>
        <taxon>Gigaspora</taxon>
    </lineage>
</organism>
<evidence type="ECO:0000256" key="1">
    <source>
        <dbReference type="SAM" id="Coils"/>
    </source>
</evidence>
<dbReference type="Proteomes" id="UP000789901">
    <property type="component" value="Unassembled WGS sequence"/>
</dbReference>
<name>A0ABN7UV28_GIGMA</name>
<dbReference type="EMBL" id="CAJVQB010005839">
    <property type="protein sequence ID" value="CAG8671016.1"/>
    <property type="molecule type" value="Genomic_DNA"/>
</dbReference>
<reference evidence="2 3" key="1">
    <citation type="submission" date="2021-06" db="EMBL/GenBank/DDBJ databases">
        <authorList>
            <person name="Kallberg Y."/>
            <person name="Tangrot J."/>
            <person name="Rosling A."/>
        </authorList>
    </citation>
    <scope>NUCLEOTIDE SEQUENCE [LARGE SCALE GENOMIC DNA]</scope>
    <source>
        <strain evidence="2 3">120-4 pot B 10/14</strain>
    </source>
</reference>
<keyword evidence="1" id="KW-0175">Coiled coil</keyword>
<accession>A0ABN7UV28</accession>
<evidence type="ECO:0000313" key="2">
    <source>
        <dbReference type="EMBL" id="CAG8671016.1"/>
    </source>
</evidence>
<protein>
    <submittedName>
        <fullName evidence="2">34066_t:CDS:1</fullName>
    </submittedName>
</protein>
<feature type="coiled-coil region" evidence="1">
    <location>
        <begin position="69"/>
        <end position="130"/>
    </location>
</feature>
<dbReference type="Gene3D" id="1.20.120.20">
    <property type="entry name" value="Apolipoprotein"/>
    <property type="match status" value="1"/>
</dbReference>